<accession>A0A8H4CQI7</accession>
<protein>
    <submittedName>
        <fullName evidence="1">Uncharacterized protein</fullName>
    </submittedName>
</protein>
<dbReference type="Proteomes" id="UP000613401">
    <property type="component" value="Unassembled WGS sequence"/>
</dbReference>
<organism evidence="1 2">
    <name type="scientific">Colletotrichum gloeosporioides</name>
    <name type="common">Anthracnose fungus</name>
    <name type="synonym">Glomerella cingulata</name>
    <dbReference type="NCBI Taxonomy" id="474922"/>
    <lineage>
        <taxon>Eukaryota</taxon>
        <taxon>Fungi</taxon>
        <taxon>Dikarya</taxon>
        <taxon>Ascomycota</taxon>
        <taxon>Pezizomycotina</taxon>
        <taxon>Sordariomycetes</taxon>
        <taxon>Hypocreomycetidae</taxon>
        <taxon>Glomerellales</taxon>
        <taxon>Glomerellaceae</taxon>
        <taxon>Colletotrichum</taxon>
        <taxon>Colletotrichum gloeosporioides species complex</taxon>
    </lineage>
</organism>
<dbReference type="Gene3D" id="3.40.50.720">
    <property type="entry name" value="NAD(P)-binding Rossmann-like Domain"/>
    <property type="match status" value="1"/>
</dbReference>
<evidence type="ECO:0000313" key="2">
    <source>
        <dbReference type="Proteomes" id="UP000613401"/>
    </source>
</evidence>
<dbReference type="SUPFAM" id="SSF51735">
    <property type="entry name" value="NAD(P)-binding Rossmann-fold domains"/>
    <property type="match status" value="1"/>
</dbReference>
<name>A0A8H4CQI7_COLGL</name>
<evidence type="ECO:0000313" key="1">
    <source>
        <dbReference type="EMBL" id="KAF3807987.1"/>
    </source>
</evidence>
<reference evidence="1" key="1">
    <citation type="journal article" date="2020" name="Phytopathology">
        <title>Genome sequence and comparative analysis of Colletotrichum gloeosporioides isolated from Liriodendron leaves.</title>
        <authorList>
            <person name="Fu F.F."/>
            <person name="Hao Z."/>
            <person name="Wang P."/>
            <person name="Lu Y."/>
            <person name="Xue L.J."/>
            <person name="Wei G."/>
            <person name="Tian Y."/>
            <person name="Baishi H."/>
            <person name="Xu H."/>
            <person name="Shi J."/>
            <person name="Cheng T."/>
            <person name="Wang G."/>
            <person name="Yi Y."/>
            <person name="Chen J."/>
        </authorList>
    </citation>
    <scope>NUCLEOTIDE SEQUENCE</scope>
    <source>
        <strain evidence="1">Lc1</strain>
    </source>
</reference>
<sequence>MIKAFAANFDIFSNQQCRSSWCQATHYIPGGTSDWPAEKIETLMAEPYALKRCATPEEMARVFAFLASDDGGWVNG</sequence>
<keyword evidence="2" id="KW-1185">Reference proteome</keyword>
<dbReference type="AlphaFoldDB" id="A0A8H4CQI7"/>
<gene>
    <name evidence="1" type="ORF">GCG54_00015371</name>
</gene>
<dbReference type="GeneID" id="69022475"/>
<dbReference type="EMBL" id="WVTB01000025">
    <property type="protein sequence ID" value="KAF3807987.1"/>
    <property type="molecule type" value="Genomic_DNA"/>
</dbReference>
<comment type="caution">
    <text evidence="1">The sequence shown here is derived from an EMBL/GenBank/DDBJ whole genome shotgun (WGS) entry which is preliminary data.</text>
</comment>
<dbReference type="InterPro" id="IPR036291">
    <property type="entry name" value="NAD(P)-bd_dom_sf"/>
</dbReference>
<proteinExistence type="predicted"/>
<dbReference type="RefSeq" id="XP_045267146.1">
    <property type="nucleotide sequence ID" value="XM_045415164.1"/>
</dbReference>
<reference evidence="1" key="2">
    <citation type="submission" date="2020-03" db="EMBL/GenBank/DDBJ databases">
        <authorList>
            <person name="Fu F.-F."/>
            <person name="Chen J."/>
        </authorList>
    </citation>
    <scope>NUCLEOTIDE SEQUENCE</scope>
    <source>
        <strain evidence="1">Lc1</strain>
    </source>
</reference>